<proteinExistence type="predicted"/>
<protein>
    <submittedName>
        <fullName evidence="1">Uncharacterized protein</fullName>
    </submittedName>
</protein>
<dbReference type="Proteomes" id="UP001153954">
    <property type="component" value="Unassembled WGS sequence"/>
</dbReference>
<comment type="caution">
    <text evidence="1">The sequence shown here is derived from an EMBL/GenBank/DDBJ whole genome shotgun (WGS) entry which is preliminary data.</text>
</comment>
<accession>A0AAU9TK13</accession>
<organism evidence="1 2">
    <name type="scientific">Euphydryas editha</name>
    <name type="common">Edith's checkerspot</name>
    <dbReference type="NCBI Taxonomy" id="104508"/>
    <lineage>
        <taxon>Eukaryota</taxon>
        <taxon>Metazoa</taxon>
        <taxon>Ecdysozoa</taxon>
        <taxon>Arthropoda</taxon>
        <taxon>Hexapoda</taxon>
        <taxon>Insecta</taxon>
        <taxon>Pterygota</taxon>
        <taxon>Neoptera</taxon>
        <taxon>Endopterygota</taxon>
        <taxon>Lepidoptera</taxon>
        <taxon>Glossata</taxon>
        <taxon>Ditrysia</taxon>
        <taxon>Papilionoidea</taxon>
        <taxon>Nymphalidae</taxon>
        <taxon>Nymphalinae</taxon>
        <taxon>Euphydryas</taxon>
    </lineage>
</organism>
<reference evidence="1" key="1">
    <citation type="submission" date="2022-03" db="EMBL/GenBank/DDBJ databases">
        <authorList>
            <person name="Tunstrom K."/>
        </authorList>
    </citation>
    <scope>NUCLEOTIDE SEQUENCE</scope>
</reference>
<dbReference type="EMBL" id="CAKOGL010000005">
    <property type="protein sequence ID" value="CAH2086472.1"/>
    <property type="molecule type" value="Genomic_DNA"/>
</dbReference>
<evidence type="ECO:0000313" key="2">
    <source>
        <dbReference type="Proteomes" id="UP001153954"/>
    </source>
</evidence>
<dbReference type="AlphaFoldDB" id="A0AAU9TK13"/>
<gene>
    <name evidence="1" type="ORF">EEDITHA_LOCUS2850</name>
</gene>
<name>A0AAU9TK13_EUPED</name>
<evidence type="ECO:0000313" key="1">
    <source>
        <dbReference type="EMBL" id="CAH2086472.1"/>
    </source>
</evidence>
<keyword evidence="2" id="KW-1185">Reference proteome</keyword>
<sequence length="115" mass="13484">MSDESENEDSRTPKKKLARRCELLASEKDKHRAQKYHPDWENLNLFKDWLKRGHLSLLIIKRISHNLSPSSGMKILNPEELQMAEEGATGENVYKILMKYFSDHNILTENMIDMI</sequence>